<dbReference type="Gene3D" id="3.40.930.10">
    <property type="entry name" value="Mannitol-specific EII, Chain A"/>
    <property type="match status" value="1"/>
</dbReference>
<dbReference type="InterPro" id="IPR051541">
    <property type="entry name" value="PTS_SugarTrans_NitroReg"/>
</dbReference>
<feature type="domain" description="PTS EIIA type-2" evidence="6">
    <location>
        <begin position="5"/>
        <end position="150"/>
    </location>
</feature>
<evidence type="ECO:0000256" key="1">
    <source>
        <dbReference type="ARBA" id="ARBA00022448"/>
    </source>
</evidence>
<dbReference type="PROSITE" id="PS00372">
    <property type="entry name" value="PTS_EIIA_TYPE_2_HIS"/>
    <property type="match status" value="1"/>
</dbReference>
<dbReference type="GO" id="GO:0008982">
    <property type="term" value="F:protein-N(PI)-phosphohistidine-sugar phosphotransferase activity"/>
    <property type="evidence" value="ECO:0007669"/>
    <property type="project" value="InterPro"/>
</dbReference>
<proteinExistence type="predicted"/>
<dbReference type="InterPro" id="IPR004715">
    <property type="entry name" value="PTS_IIA_fruc"/>
</dbReference>
<keyword evidence="5" id="KW-0598">Phosphotransferase system</keyword>
<dbReference type="Proteomes" id="UP000886721">
    <property type="component" value="Unassembled WGS sequence"/>
</dbReference>
<evidence type="ECO:0000256" key="4">
    <source>
        <dbReference type="ARBA" id="ARBA00022679"/>
    </source>
</evidence>
<reference evidence="7" key="1">
    <citation type="journal article" date="2021" name="PeerJ">
        <title>Extensive microbial diversity within the chicken gut microbiome revealed by metagenomics and culture.</title>
        <authorList>
            <person name="Gilroy R."/>
            <person name="Ravi A."/>
            <person name="Getino M."/>
            <person name="Pursley I."/>
            <person name="Horton D.L."/>
            <person name="Alikhan N.F."/>
            <person name="Baker D."/>
            <person name="Gharbi K."/>
            <person name="Hall N."/>
            <person name="Watson M."/>
            <person name="Adriaenssens E.M."/>
            <person name="Foster-Nyarko E."/>
            <person name="Jarju S."/>
            <person name="Secka A."/>
            <person name="Antonio M."/>
            <person name="Oren A."/>
            <person name="Chaudhuri R.R."/>
            <person name="La Ragione R."/>
            <person name="Hildebrand F."/>
            <person name="Pallen M.J."/>
        </authorList>
    </citation>
    <scope>NUCLEOTIDE SEQUENCE</scope>
    <source>
        <strain evidence="7">CHK191-13928</strain>
    </source>
</reference>
<dbReference type="SUPFAM" id="SSF55804">
    <property type="entry name" value="Phoshotransferase/anion transport protein"/>
    <property type="match status" value="1"/>
</dbReference>
<dbReference type="GO" id="GO:0009401">
    <property type="term" value="P:phosphoenolpyruvate-dependent sugar phosphotransferase system"/>
    <property type="evidence" value="ECO:0007669"/>
    <property type="project" value="UniProtKB-KW"/>
</dbReference>
<comment type="caution">
    <text evidence="7">The sequence shown here is derived from an EMBL/GenBank/DDBJ whole genome shotgun (WGS) entry which is preliminary data.</text>
</comment>
<dbReference type="GO" id="GO:0016020">
    <property type="term" value="C:membrane"/>
    <property type="evidence" value="ECO:0007669"/>
    <property type="project" value="InterPro"/>
</dbReference>
<evidence type="ECO:0000256" key="2">
    <source>
        <dbReference type="ARBA" id="ARBA00022553"/>
    </source>
</evidence>
<dbReference type="PROSITE" id="PS51094">
    <property type="entry name" value="PTS_EIIA_TYPE_2"/>
    <property type="match status" value="1"/>
</dbReference>
<organism evidence="7 8">
    <name type="scientific">Candidatus Anaerostipes excrementavium</name>
    <dbReference type="NCBI Taxonomy" id="2838463"/>
    <lineage>
        <taxon>Bacteria</taxon>
        <taxon>Bacillati</taxon>
        <taxon>Bacillota</taxon>
        <taxon>Clostridia</taxon>
        <taxon>Lachnospirales</taxon>
        <taxon>Lachnospiraceae</taxon>
        <taxon>Anaerostipes</taxon>
    </lineage>
</organism>
<accession>A0A9D1WTG2</accession>
<keyword evidence="1" id="KW-0813">Transport</keyword>
<name>A0A9D1WTG2_9FIRM</name>
<keyword evidence="2" id="KW-0597">Phosphoprotein</keyword>
<dbReference type="Pfam" id="PF00359">
    <property type="entry name" value="PTS_EIIA_2"/>
    <property type="match status" value="1"/>
</dbReference>
<dbReference type="InterPro" id="IPR002178">
    <property type="entry name" value="PTS_EIIA_type-2_dom"/>
</dbReference>
<sequence length="150" mass="16993">MELKDIIEEKLVFFNLDISKKQDVIRFAAKILEENGYIKNKDFFVEAVLQREKVGVTGIGNGIAIPHGKSDSVLKPKVVAMKLKQKIEWESLDGKKVEYVFLFAIGDDPKAYMEHLKLLASFAGKLGNDEKVNKILNSTGKEELVEIIRR</sequence>
<evidence type="ECO:0000256" key="3">
    <source>
        <dbReference type="ARBA" id="ARBA00022597"/>
    </source>
</evidence>
<evidence type="ECO:0000313" key="7">
    <source>
        <dbReference type="EMBL" id="HIX66893.1"/>
    </source>
</evidence>
<dbReference type="EMBL" id="DXEM01000006">
    <property type="protein sequence ID" value="HIX66893.1"/>
    <property type="molecule type" value="Genomic_DNA"/>
</dbReference>
<gene>
    <name evidence="7" type="ORF">H9735_02055</name>
</gene>
<dbReference type="PANTHER" id="PTHR47738:SF2">
    <property type="entry name" value="PTS SYSTEM FRUCTOSE-LIKE EIIA COMPONENT"/>
    <property type="match status" value="1"/>
</dbReference>
<evidence type="ECO:0000259" key="6">
    <source>
        <dbReference type="PROSITE" id="PS51094"/>
    </source>
</evidence>
<dbReference type="AlphaFoldDB" id="A0A9D1WTG2"/>
<protein>
    <submittedName>
        <fullName evidence="7">PTS sugar transporter subunit IIA</fullName>
    </submittedName>
</protein>
<keyword evidence="4" id="KW-0808">Transferase</keyword>
<reference evidence="7" key="2">
    <citation type="submission" date="2021-04" db="EMBL/GenBank/DDBJ databases">
        <authorList>
            <person name="Gilroy R."/>
        </authorList>
    </citation>
    <scope>NUCLEOTIDE SEQUENCE</scope>
    <source>
        <strain evidence="7">CHK191-13928</strain>
    </source>
</reference>
<keyword evidence="3 7" id="KW-0762">Sugar transport</keyword>
<dbReference type="CDD" id="cd00211">
    <property type="entry name" value="PTS_IIA_fru"/>
    <property type="match status" value="1"/>
</dbReference>
<dbReference type="PANTHER" id="PTHR47738">
    <property type="entry name" value="PTS SYSTEM FRUCTOSE-LIKE EIIA COMPONENT-RELATED"/>
    <property type="match status" value="1"/>
</dbReference>
<dbReference type="NCBIfam" id="TIGR00848">
    <property type="entry name" value="fruA"/>
    <property type="match status" value="1"/>
</dbReference>
<dbReference type="InterPro" id="IPR016152">
    <property type="entry name" value="PTrfase/Anion_transptr"/>
</dbReference>
<evidence type="ECO:0000313" key="8">
    <source>
        <dbReference type="Proteomes" id="UP000886721"/>
    </source>
</evidence>
<evidence type="ECO:0000256" key="5">
    <source>
        <dbReference type="ARBA" id="ARBA00022683"/>
    </source>
</evidence>